<dbReference type="EMBL" id="QJKJ01005222">
    <property type="protein sequence ID" value="RDX91030.1"/>
    <property type="molecule type" value="Genomic_DNA"/>
</dbReference>
<dbReference type="InterPro" id="IPR021827">
    <property type="entry name" value="Nup186/Nup192/Nup205"/>
</dbReference>
<feature type="coiled-coil region" evidence="1">
    <location>
        <begin position="585"/>
        <end position="612"/>
    </location>
</feature>
<proteinExistence type="predicted"/>
<accession>A0A371GKH8</accession>
<dbReference type="GO" id="GO:0005643">
    <property type="term" value="C:nuclear pore"/>
    <property type="evidence" value="ECO:0007669"/>
    <property type="project" value="InterPro"/>
</dbReference>
<feature type="compositionally biased region" description="Polar residues" evidence="2">
    <location>
        <begin position="1081"/>
        <end position="1093"/>
    </location>
</feature>
<feature type="compositionally biased region" description="Polar residues" evidence="2">
    <location>
        <begin position="560"/>
        <end position="569"/>
    </location>
</feature>
<dbReference type="PANTHER" id="PTHR31344:SF15">
    <property type="entry name" value="EEIG1_EHBP1 PROTEIN AMINO-TERMINAL DOMAIN PROTEIN"/>
    <property type="match status" value="1"/>
</dbReference>
<keyword evidence="5" id="KW-1185">Reference proteome</keyword>
<comment type="caution">
    <text evidence="4">The sequence shown here is derived from an EMBL/GenBank/DDBJ whole genome shotgun (WGS) entry which is preliminary data.</text>
</comment>
<protein>
    <recommendedName>
        <fullName evidence="3">C2 NT-type domain-containing protein</fullName>
    </recommendedName>
</protein>
<evidence type="ECO:0000259" key="3">
    <source>
        <dbReference type="PROSITE" id="PS51840"/>
    </source>
</evidence>
<evidence type="ECO:0000256" key="2">
    <source>
        <dbReference type="SAM" id="MobiDB-lite"/>
    </source>
</evidence>
<dbReference type="PROSITE" id="PS51840">
    <property type="entry name" value="C2_NT"/>
    <property type="match status" value="1"/>
</dbReference>
<feature type="region of interest" description="Disordered" evidence="2">
    <location>
        <begin position="209"/>
        <end position="233"/>
    </location>
</feature>
<evidence type="ECO:0000313" key="4">
    <source>
        <dbReference type="EMBL" id="RDX91030.1"/>
    </source>
</evidence>
<organism evidence="4 5">
    <name type="scientific">Mucuna pruriens</name>
    <name type="common">Velvet bean</name>
    <name type="synonym">Dolichos pruriens</name>
    <dbReference type="NCBI Taxonomy" id="157652"/>
    <lineage>
        <taxon>Eukaryota</taxon>
        <taxon>Viridiplantae</taxon>
        <taxon>Streptophyta</taxon>
        <taxon>Embryophyta</taxon>
        <taxon>Tracheophyta</taxon>
        <taxon>Spermatophyta</taxon>
        <taxon>Magnoliopsida</taxon>
        <taxon>eudicotyledons</taxon>
        <taxon>Gunneridae</taxon>
        <taxon>Pentapetalae</taxon>
        <taxon>rosids</taxon>
        <taxon>fabids</taxon>
        <taxon>Fabales</taxon>
        <taxon>Fabaceae</taxon>
        <taxon>Papilionoideae</taxon>
        <taxon>50 kb inversion clade</taxon>
        <taxon>NPAAA clade</taxon>
        <taxon>indigoferoid/millettioid clade</taxon>
        <taxon>Phaseoleae</taxon>
        <taxon>Mucuna</taxon>
    </lineage>
</organism>
<feature type="region of interest" description="Disordered" evidence="2">
    <location>
        <begin position="697"/>
        <end position="717"/>
    </location>
</feature>
<name>A0A371GKH8_MUCPR</name>
<dbReference type="STRING" id="157652.A0A371GKH8"/>
<dbReference type="OrthoDB" id="20172at2759"/>
<dbReference type="AlphaFoldDB" id="A0A371GKH8"/>
<feature type="compositionally biased region" description="Polar residues" evidence="2">
    <location>
        <begin position="358"/>
        <end position="378"/>
    </location>
</feature>
<sequence>RLSHRYGSDPLAVPSSCCSFLILPATAFPDPIFATAAMKGKNRRSGGGGGGGVHMEYLIHIQEIKPWPPSQTLRSLRSVLMQWENGERSSGSTSLVSPSLGPNSVAGEGKLEFNESFRLPVTLSRDMSIRNSTADVFQKNCLEFNLYETRRDKTVKGQLLGTAIIDLADCGILRETLNIRTPLNCQRNYRNMDQPLLFVQIEPVEKSRPRSSLKDSLLKEVSKEVSKDNNGSESVAALMNGEYAEEAEIASFTDDDVSSHSSAAAVTTSSESSACMPPEHEENGPAQNSVKNDKEHSLALETRVEKLNVMQQDAYERLERSSSYVSSMDVSSEVGNPVNGHTSITSTPSHRSVGTPKQVASLNADSSSPTLEENSKSWSVSIDHENLDQEGCEKVANFRNMVTDVQINSNESAFDIYSSNATSLDSNCIVDKNPSFGSETKGKLSERSEEEDKYHVKEGESDKHYHSSIEDKHENEMFHFDKQYHLEDESVAQGAKDQVLLSSNSYSLGGSDNGVKGNILKTERLKHVKSVRSSADSARSIGSLGNNHLTEVKENGVNGDAQNNGGSIRSSDRKDAKVYPREARNAILDSKIEHLENKIKMLEGELREAAAIEAALYSVVAEHGSSMSKVHAPARRLSRLYLHACKENHQARRAGAAKSAVSGLVLVAKACGNDVPRLTFWLSNSIVLRTIISKTTKDMTPSNPAGSSTRRKNGERNGKVTQPLIWRGFSPRKSENTAFEYGGIGNWDDPNVFTSALEKVEAWIFSRIVESIWWQSLTPHMQLAGAKVTCKDSARNYKNMSSSFDQEQGNLSLDIWKNAFREACERLCPIRAGGHECGCLSVLPRLIMEQCVARLDVAMFNAILRESDDDIPTDPVSDPISDPEVLPIPPGKSSFGAGAQLKTAIGNWSRWLTDIFGMDDDDSLEDRDGDDLDSNDGSQNTSFKSFHLLNALSDLLMLPKDMLLSASIRKEVCPMFSASLINKILDNFVPDEFCPDPIPTDVFEALESQDDVEDGNESINNFPCNAAPIVYSPPPATTITSITGEIGNESQLRRSKSSVVKKSYTSDDELDELNYPLSLILNSGSSSPASTKPNGKWKESRDESAIRYELLRDVWMNSE</sequence>
<feature type="compositionally biased region" description="Low complexity" evidence="2">
    <location>
        <begin position="259"/>
        <end position="274"/>
    </location>
</feature>
<keyword evidence="1" id="KW-0175">Coiled coil</keyword>
<gene>
    <name evidence="4" type="ORF">CR513_27044</name>
</gene>
<feature type="region of interest" description="Disordered" evidence="2">
    <location>
        <begin position="1081"/>
        <end position="1102"/>
    </location>
</feature>
<feature type="region of interest" description="Disordered" evidence="2">
    <location>
        <begin position="253"/>
        <end position="294"/>
    </location>
</feature>
<dbReference type="PANTHER" id="PTHR31344">
    <property type="entry name" value="NUCLEAR PORE COMPLEX PROTEIN NUP205"/>
    <property type="match status" value="1"/>
</dbReference>
<feature type="non-terminal residue" evidence="4">
    <location>
        <position position="1"/>
    </location>
</feature>
<feature type="compositionally biased region" description="Basic and acidic residues" evidence="2">
    <location>
        <begin position="209"/>
        <end position="227"/>
    </location>
</feature>
<feature type="region of interest" description="Disordered" evidence="2">
    <location>
        <begin position="326"/>
        <end position="378"/>
    </location>
</feature>
<dbReference type="Proteomes" id="UP000257109">
    <property type="component" value="Unassembled WGS sequence"/>
</dbReference>
<feature type="region of interest" description="Disordered" evidence="2">
    <location>
        <begin position="435"/>
        <end position="466"/>
    </location>
</feature>
<dbReference type="InterPro" id="IPR019448">
    <property type="entry name" value="NT-C2"/>
</dbReference>
<feature type="region of interest" description="Disordered" evidence="2">
    <location>
        <begin position="550"/>
        <end position="577"/>
    </location>
</feature>
<feature type="domain" description="C2 NT-type" evidence="3">
    <location>
        <begin position="45"/>
        <end position="205"/>
    </location>
</feature>
<evidence type="ECO:0000313" key="5">
    <source>
        <dbReference type="Proteomes" id="UP000257109"/>
    </source>
</evidence>
<reference evidence="4" key="1">
    <citation type="submission" date="2018-05" db="EMBL/GenBank/DDBJ databases">
        <title>Draft genome of Mucuna pruriens seed.</title>
        <authorList>
            <person name="Nnadi N.E."/>
            <person name="Vos R."/>
            <person name="Hasami M.H."/>
            <person name="Devisetty U.K."/>
            <person name="Aguiy J.C."/>
        </authorList>
    </citation>
    <scope>NUCLEOTIDE SEQUENCE [LARGE SCALE GENOMIC DNA]</scope>
    <source>
        <strain evidence="4">JCA_2017</strain>
    </source>
</reference>
<feature type="compositionally biased region" description="Polar residues" evidence="2">
    <location>
        <begin position="697"/>
        <end position="708"/>
    </location>
</feature>
<feature type="compositionally biased region" description="Polar residues" evidence="2">
    <location>
        <begin position="339"/>
        <end position="352"/>
    </location>
</feature>
<feature type="compositionally biased region" description="Basic and acidic residues" evidence="2">
    <location>
        <begin position="440"/>
        <end position="466"/>
    </location>
</feature>
<evidence type="ECO:0000256" key="1">
    <source>
        <dbReference type="SAM" id="Coils"/>
    </source>
</evidence>